<evidence type="ECO:0000313" key="2">
    <source>
        <dbReference type="Proteomes" id="UP000485058"/>
    </source>
</evidence>
<gene>
    <name evidence="1" type="ORF">HaLaN_06365</name>
</gene>
<name>A0A699YT94_HAELA</name>
<accession>A0A699YT94</accession>
<feature type="non-terminal residue" evidence="1">
    <location>
        <position position="1"/>
    </location>
</feature>
<dbReference type="EMBL" id="BLLF01000361">
    <property type="protein sequence ID" value="GFH10958.1"/>
    <property type="molecule type" value="Genomic_DNA"/>
</dbReference>
<dbReference type="Proteomes" id="UP000485058">
    <property type="component" value="Unassembled WGS sequence"/>
</dbReference>
<dbReference type="AlphaFoldDB" id="A0A699YT94"/>
<feature type="non-terminal residue" evidence="1">
    <location>
        <position position="143"/>
    </location>
</feature>
<sequence>MSKSAATATIGIGKSAATTTVDIGQGAASGAVKLGKGAVGAATAAASAAGSTARGAVHVAGEALQRTGSLVEWSQQQASQVSTTIYSSTIHPVLSFLWWLYLTLPYQTVAWLVNSSWALVQRVAGAWLSAGYTVTSTTTGLIN</sequence>
<organism evidence="1 2">
    <name type="scientific">Haematococcus lacustris</name>
    <name type="common">Green alga</name>
    <name type="synonym">Haematococcus pluvialis</name>
    <dbReference type="NCBI Taxonomy" id="44745"/>
    <lineage>
        <taxon>Eukaryota</taxon>
        <taxon>Viridiplantae</taxon>
        <taxon>Chlorophyta</taxon>
        <taxon>core chlorophytes</taxon>
        <taxon>Chlorophyceae</taxon>
        <taxon>CS clade</taxon>
        <taxon>Chlamydomonadales</taxon>
        <taxon>Haematococcaceae</taxon>
        <taxon>Haematococcus</taxon>
    </lineage>
</organism>
<keyword evidence="2" id="KW-1185">Reference proteome</keyword>
<protein>
    <submittedName>
        <fullName evidence="1">Uncharacterized protein</fullName>
    </submittedName>
</protein>
<evidence type="ECO:0000313" key="1">
    <source>
        <dbReference type="EMBL" id="GFH10958.1"/>
    </source>
</evidence>
<proteinExistence type="predicted"/>
<comment type="caution">
    <text evidence="1">The sequence shown here is derived from an EMBL/GenBank/DDBJ whole genome shotgun (WGS) entry which is preliminary data.</text>
</comment>
<reference evidence="1 2" key="1">
    <citation type="submission" date="2020-02" db="EMBL/GenBank/DDBJ databases">
        <title>Draft genome sequence of Haematococcus lacustris strain NIES-144.</title>
        <authorList>
            <person name="Morimoto D."/>
            <person name="Nakagawa S."/>
            <person name="Yoshida T."/>
            <person name="Sawayama S."/>
        </authorList>
    </citation>
    <scope>NUCLEOTIDE SEQUENCE [LARGE SCALE GENOMIC DNA]</scope>
    <source>
        <strain evidence="1 2">NIES-144</strain>
    </source>
</reference>